<evidence type="ECO:0000313" key="7">
    <source>
        <dbReference type="Proteomes" id="UP000199370"/>
    </source>
</evidence>
<dbReference type="GO" id="GO:0002128">
    <property type="term" value="P:tRNA nucleoside ribose methylation"/>
    <property type="evidence" value="ECO:0007669"/>
    <property type="project" value="TreeGrafter"/>
</dbReference>
<evidence type="ECO:0000256" key="1">
    <source>
        <dbReference type="ARBA" id="ARBA00007228"/>
    </source>
</evidence>
<dbReference type="RefSeq" id="WP_089732633.1">
    <property type="nucleotide sequence ID" value="NZ_FNIA01000007.1"/>
</dbReference>
<dbReference type="InterPro" id="IPR001537">
    <property type="entry name" value="SpoU_MeTrfase"/>
</dbReference>
<dbReference type="OrthoDB" id="372184at2157"/>
<sequence>MSVPAVAVVDAKTPGNVGTIARSMKNFGLSELLLVDPPEGVKEKHGEAWGFAGRARRDVLANAREVSFDDLVENYYTVGLTATTNEDCRKHVRFPYSTPAELADDLAELDGDSCIVFGREANGLHNRELSRLDAVCSIPASDEYPVLNLGQAATVTMYELRELTVEENQLPDRQHERADEELIEHLYEKFEDLLDGIDHNDEKRHKTVRMARRVFGRAHLTERETRTLMGIFRRASEELERGRTARGRDGEQ</sequence>
<comment type="similarity">
    <text evidence="1">Belongs to the class IV-like SAM-binding methyltransferase superfamily. RNA methyltransferase TrmH family.</text>
</comment>
<evidence type="ECO:0000256" key="3">
    <source>
        <dbReference type="ARBA" id="ARBA00022679"/>
    </source>
</evidence>
<keyword evidence="2 6" id="KW-0489">Methyltransferase</keyword>
<evidence type="ECO:0000256" key="4">
    <source>
        <dbReference type="ARBA" id="ARBA00022691"/>
    </source>
</evidence>
<dbReference type="CDD" id="cd18093">
    <property type="entry name" value="SpoU-like_TrmJ"/>
    <property type="match status" value="1"/>
</dbReference>
<dbReference type="SUPFAM" id="SSF75217">
    <property type="entry name" value="alpha/beta knot"/>
    <property type="match status" value="1"/>
</dbReference>
<accession>A0A1G9W1S0</accession>
<dbReference type="Gene3D" id="3.40.1280.10">
    <property type="match status" value="1"/>
</dbReference>
<dbReference type="EMBL" id="FNIA01000007">
    <property type="protein sequence ID" value="SDM78492.1"/>
    <property type="molecule type" value="Genomic_DNA"/>
</dbReference>
<dbReference type="GO" id="GO:0003723">
    <property type="term" value="F:RNA binding"/>
    <property type="evidence" value="ECO:0007669"/>
    <property type="project" value="InterPro"/>
</dbReference>
<dbReference type="STRING" id="996166.SAMN05192554_107113"/>
<dbReference type="GO" id="GO:0005829">
    <property type="term" value="C:cytosol"/>
    <property type="evidence" value="ECO:0007669"/>
    <property type="project" value="TreeGrafter"/>
</dbReference>
<protein>
    <submittedName>
        <fullName evidence="6">RNA methyltransferase, TrmH family, group 1</fullName>
    </submittedName>
</protein>
<dbReference type="Gene3D" id="1.10.8.590">
    <property type="match status" value="1"/>
</dbReference>
<feature type="domain" description="tRNA/rRNA methyltransferase SpoU type" evidence="5">
    <location>
        <begin position="6"/>
        <end position="158"/>
    </location>
</feature>
<name>A0A1G9W1S0_9EURY</name>
<evidence type="ECO:0000259" key="5">
    <source>
        <dbReference type="Pfam" id="PF00588"/>
    </source>
</evidence>
<dbReference type="InterPro" id="IPR029028">
    <property type="entry name" value="Alpha/beta_knot_MTases"/>
</dbReference>
<proteinExistence type="inferred from homology"/>
<keyword evidence="7" id="KW-1185">Reference proteome</keyword>
<dbReference type="Proteomes" id="UP000199370">
    <property type="component" value="Unassembled WGS sequence"/>
</dbReference>
<dbReference type="GO" id="GO:0008173">
    <property type="term" value="F:RNA methyltransferase activity"/>
    <property type="evidence" value="ECO:0007669"/>
    <property type="project" value="InterPro"/>
</dbReference>
<dbReference type="PIRSF" id="PIRSF004808">
    <property type="entry name" value="LasT"/>
    <property type="match status" value="1"/>
</dbReference>
<dbReference type="NCBIfam" id="TIGR00050">
    <property type="entry name" value="rRNA_methyl_1"/>
    <property type="match status" value="1"/>
</dbReference>
<dbReference type="AlphaFoldDB" id="A0A1G9W1S0"/>
<keyword evidence="3 6" id="KW-0808">Transferase</keyword>
<dbReference type="Pfam" id="PF00588">
    <property type="entry name" value="SpoU_methylase"/>
    <property type="match status" value="1"/>
</dbReference>
<gene>
    <name evidence="6" type="ORF">SAMN05192554_107113</name>
</gene>
<dbReference type="InterPro" id="IPR029026">
    <property type="entry name" value="tRNA_m1G_MTases_N"/>
</dbReference>
<dbReference type="PANTHER" id="PTHR42786">
    <property type="entry name" value="TRNA/RRNA METHYLTRANSFERASE"/>
    <property type="match status" value="1"/>
</dbReference>
<dbReference type="PANTHER" id="PTHR42786:SF2">
    <property type="entry name" value="TRNA (CYTIDINE_URIDINE-2'-O-)-METHYLTRANSFERASE TRMJ"/>
    <property type="match status" value="1"/>
</dbReference>
<evidence type="ECO:0000256" key="2">
    <source>
        <dbReference type="ARBA" id="ARBA00022603"/>
    </source>
</evidence>
<reference evidence="6 7" key="1">
    <citation type="submission" date="2016-10" db="EMBL/GenBank/DDBJ databases">
        <authorList>
            <person name="de Groot N.N."/>
        </authorList>
    </citation>
    <scope>NUCLEOTIDE SEQUENCE [LARGE SCALE GENOMIC DNA]</scope>
    <source>
        <strain evidence="7">EB21,IBRC-M 10013,KCTC 4048</strain>
    </source>
</reference>
<keyword evidence="4" id="KW-0949">S-adenosyl-L-methionine</keyword>
<evidence type="ECO:0000313" key="6">
    <source>
        <dbReference type="EMBL" id="SDM78492.1"/>
    </source>
</evidence>
<organism evidence="6 7">
    <name type="scientific">Haloarchaeobius iranensis</name>
    <dbReference type="NCBI Taxonomy" id="996166"/>
    <lineage>
        <taxon>Archaea</taxon>
        <taxon>Methanobacteriati</taxon>
        <taxon>Methanobacteriota</taxon>
        <taxon>Stenosarchaea group</taxon>
        <taxon>Halobacteria</taxon>
        <taxon>Halobacteriales</taxon>
        <taxon>Halorubellaceae</taxon>
        <taxon>Haloarchaeobius</taxon>
    </lineage>
</organism>
<dbReference type="InterPro" id="IPR004384">
    <property type="entry name" value="RNA_MeTrfase_TrmJ/LasT"/>
</dbReference>